<dbReference type="Gene3D" id="3.40.50.2000">
    <property type="entry name" value="Glycogen Phosphorylase B"/>
    <property type="match status" value="1"/>
</dbReference>
<dbReference type="SUPFAM" id="SSF53756">
    <property type="entry name" value="UDP-Glycosyltransferase/glycogen phosphorylase"/>
    <property type="match status" value="1"/>
</dbReference>
<dbReference type="FunFam" id="3.40.50.2000:FF:000032">
    <property type="entry name" value="3-deoxy-D-manno-octulosonic acid transferase"/>
    <property type="match status" value="1"/>
</dbReference>
<evidence type="ECO:0000313" key="14">
    <source>
        <dbReference type="Proteomes" id="UP000266934"/>
    </source>
</evidence>
<feature type="site" description="Transition state stabilizer" evidence="10">
    <location>
        <position position="213"/>
    </location>
</feature>
<name>A0A348G288_9HYPH</name>
<dbReference type="GO" id="GO:0043842">
    <property type="term" value="F:Kdo transferase activity"/>
    <property type="evidence" value="ECO:0007669"/>
    <property type="project" value="UniProtKB-EC"/>
</dbReference>
<dbReference type="AlphaFoldDB" id="A0A348G288"/>
<feature type="domain" description="3-deoxy-D-manno-octulosonic-acid transferase N-terminal" evidence="12">
    <location>
        <begin position="41"/>
        <end position="215"/>
    </location>
</feature>
<evidence type="ECO:0000256" key="1">
    <source>
        <dbReference type="ARBA" id="ARBA00003394"/>
    </source>
</evidence>
<organism evidence="13 14">
    <name type="scientific">Blastochloris tepida</name>
    <dbReference type="NCBI Taxonomy" id="2233851"/>
    <lineage>
        <taxon>Bacteria</taxon>
        <taxon>Pseudomonadati</taxon>
        <taxon>Pseudomonadota</taxon>
        <taxon>Alphaproteobacteria</taxon>
        <taxon>Hyphomicrobiales</taxon>
        <taxon>Blastochloridaceae</taxon>
        <taxon>Blastochloris</taxon>
    </lineage>
</organism>
<dbReference type="Proteomes" id="UP000266934">
    <property type="component" value="Chromosome"/>
</dbReference>
<evidence type="ECO:0000256" key="7">
    <source>
        <dbReference type="ARBA" id="ARBA00031445"/>
    </source>
</evidence>
<proteinExistence type="inferred from homology"/>
<keyword evidence="11" id="KW-1003">Cell membrane</keyword>
<comment type="similarity">
    <text evidence="3">Belongs to the glycosyltransferase group 1 family. Glycosyltransferase 30 subfamily.</text>
</comment>
<keyword evidence="11" id="KW-0472">Membrane</keyword>
<evidence type="ECO:0000256" key="8">
    <source>
        <dbReference type="ARBA" id="ARBA00049183"/>
    </source>
</evidence>
<evidence type="ECO:0000256" key="5">
    <source>
        <dbReference type="ARBA" id="ARBA00019077"/>
    </source>
</evidence>
<feature type="site" description="Transition state stabilizer" evidence="10">
    <location>
        <position position="137"/>
    </location>
</feature>
<evidence type="ECO:0000256" key="2">
    <source>
        <dbReference type="ARBA" id="ARBA00004713"/>
    </source>
</evidence>
<dbReference type="EMBL" id="AP018907">
    <property type="protein sequence ID" value="BBF93671.1"/>
    <property type="molecule type" value="Genomic_DNA"/>
</dbReference>
<keyword evidence="14" id="KW-1185">Reference proteome</keyword>
<dbReference type="InterPro" id="IPR007507">
    <property type="entry name" value="Glycos_transf_N"/>
</dbReference>
<dbReference type="PANTHER" id="PTHR42755:SF1">
    <property type="entry name" value="3-DEOXY-D-MANNO-OCTULOSONIC ACID TRANSFERASE, MITOCHONDRIAL-RELATED"/>
    <property type="match status" value="1"/>
</dbReference>
<evidence type="ECO:0000256" key="4">
    <source>
        <dbReference type="ARBA" id="ARBA00012621"/>
    </source>
</evidence>
<sequence length="432" mass="46598">MGRPVWSGLALAAYRGLAAGVRPLVPLYLDRRARRGKEDAKRLGERYGRASADRPPGPLIWTHGASVGETLAIMPLLDRLCGRGFNVLLTSGTLTSAQLAARRAPPGVIHQFAPLDVPAYVARFLGHWQPDLALFAESELWPNLIVQTTGRGTPVILVNGRMSETSFRRWSNLKTVSGSLLSRIDLCLAQSREAARRYETLGTPRVTTTGNLKFDTPPPPADAHEVAALAQRVAGRPVVLAASTHPGEEDAIYAAHRALRDHSPGLLTIVVPRHPERGAEVTALAEREGLVALQRSRGHLPDQGTEVYVADTIGELGLFYRLAPIVFMGGSLVKRGGQNPIEPAKLECAVVHGPHVFNFAEVYEALDQARGAMAVADVGALARALALLLTSPDTVRRIALDGRATVEQFTGALERTLAAIDPYLIQLRLGRT</sequence>
<gene>
    <name evidence="13" type="primary">kdtA</name>
    <name evidence="13" type="ORF">BLTE_23560</name>
</gene>
<reference evidence="13 14" key="1">
    <citation type="submission" date="2018-08" db="EMBL/GenBank/DDBJ databases">
        <title>Complete genome sequencing of Blastochloris tepida GI.</title>
        <authorList>
            <person name="Tsukatani Y."/>
            <person name="Mori H."/>
        </authorList>
    </citation>
    <scope>NUCLEOTIDE SEQUENCE [LARGE SCALE GENOMIC DNA]</scope>
    <source>
        <strain evidence="13 14">GI</strain>
    </source>
</reference>
<dbReference type="Pfam" id="PF04413">
    <property type="entry name" value="Glycos_transf_N"/>
    <property type="match status" value="1"/>
</dbReference>
<dbReference type="EC" id="2.4.99.12" evidence="4 11"/>
<keyword evidence="6 11" id="KW-0808">Transferase</keyword>
<comment type="catalytic activity">
    <reaction evidence="8 11">
        <text>lipid IVA (E. coli) + CMP-3-deoxy-beta-D-manno-octulosonate = alpha-Kdo-(2-&gt;6)-lipid IVA (E. coli) + CMP + H(+)</text>
        <dbReference type="Rhea" id="RHEA:28066"/>
        <dbReference type="ChEBI" id="CHEBI:15378"/>
        <dbReference type="ChEBI" id="CHEBI:58603"/>
        <dbReference type="ChEBI" id="CHEBI:60364"/>
        <dbReference type="ChEBI" id="CHEBI:60377"/>
        <dbReference type="ChEBI" id="CHEBI:85987"/>
        <dbReference type="EC" id="2.4.99.12"/>
    </reaction>
</comment>
<evidence type="ECO:0000256" key="6">
    <source>
        <dbReference type="ARBA" id="ARBA00022679"/>
    </source>
</evidence>
<dbReference type="OrthoDB" id="9789797at2"/>
<protein>
    <recommendedName>
        <fullName evidence="5 11">3-deoxy-D-manno-octulosonic acid transferase</fullName>
        <shortName evidence="11">Kdo transferase</shortName>
        <ecNumber evidence="4 11">2.4.99.12</ecNumber>
    </recommendedName>
    <alternativeName>
        <fullName evidence="7 11">Lipid IV(A) 3-deoxy-D-manno-octulosonic acid transferase</fullName>
    </alternativeName>
</protein>
<dbReference type="RefSeq" id="WP_126400793.1">
    <property type="nucleotide sequence ID" value="NZ_AP018907.1"/>
</dbReference>
<comment type="pathway">
    <text evidence="2 11">Bacterial outer membrane biogenesis; LPS core biosynthesis.</text>
</comment>
<evidence type="ECO:0000256" key="3">
    <source>
        <dbReference type="ARBA" id="ARBA00006380"/>
    </source>
</evidence>
<dbReference type="PANTHER" id="PTHR42755">
    <property type="entry name" value="3-DEOXY-MANNO-OCTULOSONATE CYTIDYLYLTRANSFERASE"/>
    <property type="match status" value="1"/>
</dbReference>
<comment type="subcellular location">
    <subcellularLocation>
        <location evidence="11">Cell membrane</location>
    </subcellularLocation>
</comment>
<evidence type="ECO:0000256" key="11">
    <source>
        <dbReference type="RuleBase" id="RU365103"/>
    </source>
</evidence>
<dbReference type="GO" id="GO:0009245">
    <property type="term" value="P:lipid A biosynthetic process"/>
    <property type="evidence" value="ECO:0007669"/>
    <property type="project" value="TreeGrafter"/>
</dbReference>
<feature type="active site" description="Proton acceptor" evidence="9">
    <location>
        <position position="69"/>
    </location>
</feature>
<comment type="function">
    <text evidence="1 11">Involved in lipopolysaccharide (LPS) biosynthesis. Catalyzes the transfer of 3-deoxy-D-manno-octulosonate (Kdo) residue(s) from CMP-Kdo to lipid IV(A), the tetraacyldisaccharide-1,4'-bisphosphate precursor of lipid A.</text>
</comment>
<dbReference type="KEGG" id="blag:BLTE_23560"/>
<keyword evidence="11" id="KW-0448">Lipopolysaccharide biosynthesis</keyword>
<dbReference type="Gene3D" id="3.40.50.11720">
    <property type="entry name" value="3-Deoxy-D-manno-octulosonic-acid transferase, N-terminal domain"/>
    <property type="match status" value="1"/>
</dbReference>
<dbReference type="GO" id="GO:0005886">
    <property type="term" value="C:plasma membrane"/>
    <property type="evidence" value="ECO:0007669"/>
    <property type="project" value="UniProtKB-SubCell"/>
</dbReference>
<accession>A0A348G288</accession>
<dbReference type="InterPro" id="IPR039901">
    <property type="entry name" value="Kdotransferase"/>
</dbReference>
<evidence type="ECO:0000256" key="10">
    <source>
        <dbReference type="PIRSR" id="PIRSR639901-2"/>
    </source>
</evidence>
<dbReference type="InterPro" id="IPR038107">
    <property type="entry name" value="Glycos_transf_N_sf"/>
</dbReference>
<dbReference type="GO" id="GO:0009244">
    <property type="term" value="P:lipopolysaccharide core region biosynthetic process"/>
    <property type="evidence" value="ECO:0007669"/>
    <property type="project" value="UniProtKB-UniRule"/>
</dbReference>
<evidence type="ECO:0000256" key="9">
    <source>
        <dbReference type="PIRSR" id="PIRSR639901-1"/>
    </source>
</evidence>
<dbReference type="UniPathway" id="UPA00958"/>
<evidence type="ECO:0000313" key="13">
    <source>
        <dbReference type="EMBL" id="BBF93671.1"/>
    </source>
</evidence>
<evidence type="ECO:0000259" key="12">
    <source>
        <dbReference type="Pfam" id="PF04413"/>
    </source>
</evidence>